<dbReference type="PANTHER" id="PTHR30576">
    <property type="entry name" value="COLANIC BIOSYNTHESIS UDP-GLUCOSE LIPID CARRIER TRANSFERASE"/>
    <property type="match status" value="1"/>
</dbReference>
<protein>
    <recommendedName>
        <fullName evidence="1">Bacterial sugar transferase domain-containing protein</fullName>
    </recommendedName>
</protein>
<dbReference type="Pfam" id="PF02397">
    <property type="entry name" value="Bac_transf"/>
    <property type="match status" value="1"/>
</dbReference>
<sequence>KVGRYLRKFSIDELPQIINVLRGELSLVGPRPPIPEEVEGYEEWHKKRLSVKQGITGLWQVSGRSTLSFEEMVRLDLYYIQNWSIGMDIRILLKTIPAVLFGRGAY</sequence>
<dbReference type="GO" id="GO:0016780">
    <property type="term" value="F:phosphotransferase activity, for other substituted phosphate groups"/>
    <property type="evidence" value="ECO:0007669"/>
    <property type="project" value="TreeGrafter"/>
</dbReference>
<dbReference type="InterPro" id="IPR003362">
    <property type="entry name" value="Bact_transf"/>
</dbReference>
<accession>X1NEQ5</accession>
<proteinExistence type="predicted"/>
<dbReference type="PANTHER" id="PTHR30576:SF10">
    <property type="entry name" value="SLL5057 PROTEIN"/>
    <property type="match status" value="1"/>
</dbReference>
<feature type="domain" description="Bacterial sugar transferase" evidence="1">
    <location>
        <begin position="1"/>
        <end position="100"/>
    </location>
</feature>
<comment type="caution">
    <text evidence="2">The sequence shown here is derived from an EMBL/GenBank/DDBJ whole genome shotgun (WGS) entry which is preliminary data.</text>
</comment>
<dbReference type="EMBL" id="BARV01033187">
    <property type="protein sequence ID" value="GAI42492.1"/>
    <property type="molecule type" value="Genomic_DNA"/>
</dbReference>
<reference evidence="2" key="1">
    <citation type="journal article" date="2014" name="Front. Microbiol.">
        <title>High frequency of phylogenetically diverse reductive dehalogenase-homologous genes in deep subseafloor sedimentary metagenomes.</title>
        <authorList>
            <person name="Kawai M."/>
            <person name="Futagami T."/>
            <person name="Toyoda A."/>
            <person name="Takaki Y."/>
            <person name="Nishi S."/>
            <person name="Hori S."/>
            <person name="Arai W."/>
            <person name="Tsubouchi T."/>
            <person name="Morono Y."/>
            <person name="Uchiyama I."/>
            <person name="Ito T."/>
            <person name="Fujiyama A."/>
            <person name="Inagaki F."/>
            <person name="Takami H."/>
        </authorList>
    </citation>
    <scope>NUCLEOTIDE SEQUENCE</scope>
    <source>
        <strain evidence="2">Expedition CK06-06</strain>
    </source>
</reference>
<dbReference type="AlphaFoldDB" id="X1NEQ5"/>
<evidence type="ECO:0000259" key="1">
    <source>
        <dbReference type="Pfam" id="PF02397"/>
    </source>
</evidence>
<name>X1NEQ5_9ZZZZ</name>
<organism evidence="2">
    <name type="scientific">marine sediment metagenome</name>
    <dbReference type="NCBI Taxonomy" id="412755"/>
    <lineage>
        <taxon>unclassified sequences</taxon>
        <taxon>metagenomes</taxon>
        <taxon>ecological metagenomes</taxon>
    </lineage>
</organism>
<evidence type="ECO:0000313" key="2">
    <source>
        <dbReference type="EMBL" id="GAI42492.1"/>
    </source>
</evidence>
<feature type="non-terminal residue" evidence="2">
    <location>
        <position position="1"/>
    </location>
</feature>
<gene>
    <name evidence="2" type="ORF">S06H3_52207</name>
</gene>